<evidence type="ECO:0000313" key="4">
    <source>
        <dbReference type="Proteomes" id="UP001558613"/>
    </source>
</evidence>
<evidence type="ECO:0000313" key="3">
    <source>
        <dbReference type="EMBL" id="KAL1255601.1"/>
    </source>
</evidence>
<sequence>MEGGAGMETRARQKKIPGRQDKLEAGDKIGETELTASRHANTEGEIGLEKILKELREFRKENNEKLVDIKEDLNSTNKRIEEAEDRITEAEEQIKQTGEVLIELLKLQTQLENKLTDQEGRSRWDNFRIYGVPENSKNCSSTITFVEKLLKDGLHLDPSTELHIQRAHRALAPKPTDSARPRSIVVKFLSFKTKEDILGQVWRKGGLMWHNA</sequence>
<keyword evidence="1" id="KW-0175">Coiled coil</keyword>
<proteinExistence type="predicted"/>
<evidence type="ECO:0000256" key="1">
    <source>
        <dbReference type="SAM" id="Coils"/>
    </source>
</evidence>
<evidence type="ECO:0008006" key="5">
    <source>
        <dbReference type="Google" id="ProtNLM"/>
    </source>
</evidence>
<gene>
    <name evidence="3" type="ORF">QQF64_013662</name>
</gene>
<reference evidence="3 4" key="1">
    <citation type="submission" date="2023-09" db="EMBL/GenBank/DDBJ databases">
        <authorList>
            <person name="Wang M."/>
        </authorList>
    </citation>
    <scope>NUCLEOTIDE SEQUENCE [LARGE SCALE GENOMIC DNA]</scope>
    <source>
        <strain evidence="3">GT-2023</strain>
        <tissue evidence="3">Liver</tissue>
    </source>
</reference>
<protein>
    <recommendedName>
        <fullName evidence="5">L1 transposable element RRM domain-containing protein</fullName>
    </recommendedName>
</protein>
<feature type="compositionally biased region" description="Basic and acidic residues" evidence="2">
    <location>
        <begin position="18"/>
        <end position="31"/>
    </location>
</feature>
<organism evidence="3 4">
    <name type="scientific">Cirrhinus molitorella</name>
    <name type="common">mud carp</name>
    <dbReference type="NCBI Taxonomy" id="172907"/>
    <lineage>
        <taxon>Eukaryota</taxon>
        <taxon>Metazoa</taxon>
        <taxon>Chordata</taxon>
        <taxon>Craniata</taxon>
        <taxon>Vertebrata</taxon>
        <taxon>Euteleostomi</taxon>
        <taxon>Actinopterygii</taxon>
        <taxon>Neopterygii</taxon>
        <taxon>Teleostei</taxon>
        <taxon>Ostariophysi</taxon>
        <taxon>Cypriniformes</taxon>
        <taxon>Cyprinidae</taxon>
        <taxon>Labeoninae</taxon>
        <taxon>Labeonini</taxon>
        <taxon>Cirrhinus</taxon>
    </lineage>
</organism>
<dbReference type="PANTHER" id="PTHR11505">
    <property type="entry name" value="L1 TRANSPOSABLE ELEMENT-RELATED"/>
    <property type="match status" value="1"/>
</dbReference>
<dbReference type="Proteomes" id="UP001558613">
    <property type="component" value="Unassembled WGS sequence"/>
</dbReference>
<dbReference type="Gene3D" id="3.30.70.1820">
    <property type="entry name" value="L1 transposable element, RRM domain"/>
    <property type="match status" value="1"/>
</dbReference>
<accession>A0ABR3LU26</accession>
<dbReference type="EMBL" id="JAYMGO010000019">
    <property type="protein sequence ID" value="KAL1255601.1"/>
    <property type="molecule type" value="Genomic_DNA"/>
</dbReference>
<comment type="caution">
    <text evidence="3">The sequence shown here is derived from an EMBL/GenBank/DDBJ whole genome shotgun (WGS) entry which is preliminary data.</text>
</comment>
<feature type="region of interest" description="Disordered" evidence="2">
    <location>
        <begin position="1"/>
        <end position="46"/>
    </location>
</feature>
<feature type="coiled-coil region" evidence="1">
    <location>
        <begin position="48"/>
        <end position="100"/>
    </location>
</feature>
<evidence type="ECO:0000256" key="2">
    <source>
        <dbReference type="SAM" id="MobiDB-lite"/>
    </source>
</evidence>
<keyword evidence="4" id="KW-1185">Reference proteome</keyword>
<dbReference type="InterPro" id="IPR004244">
    <property type="entry name" value="Transposase_22"/>
</dbReference>
<name>A0ABR3LU26_9TELE</name>